<dbReference type="EMBL" id="FPIZ01000011">
    <property type="protein sequence ID" value="SFW69269.1"/>
    <property type="molecule type" value="Genomic_DNA"/>
</dbReference>
<evidence type="ECO:0000259" key="4">
    <source>
        <dbReference type="SMART" id="SM00797"/>
    </source>
</evidence>
<gene>
    <name evidence="5" type="ORF">SAMN05661012_03568</name>
    <name evidence="6" type="ORF">SR876_28195</name>
</gene>
<dbReference type="InterPro" id="IPR052708">
    <property type="entry name" value="PxpC"/>
</dbReference>
<keyword evidence="1" id="KW-0547">Nucleotide-binding</keyword>
<evidence type="ECO:0000313" key="5">
    <source>
        <dbReference type="EMBL" id="SFW69269.1"/>
    </source>
</evidence>
<proteinExistence type="predicted"/>
<accession>A0A1K1RB58</accession>
<dbReference type="RefSeq" id="WP_072362583.1">
    <property type="nucleotide sequence ID" value="NZ_CBHWAX010000011.1"/>
</dbReference>
<dbReference type="STRING" id="1004.SAMN05661012_03568"/>
<feature type="domain" description="Carboxyltransferase" evidence="4">
    <location>
        <begin position="23"/>
        <end position="318"/>
    </location>
</feature>
<dbReference type="EMBL" id="CP140154">
    <property type="protein sequence ID" value="WQG88814.1"/>
    <property type="molecule type" value="Genomic_DNA"/>
</dbReference>
<dbReference type="AlphaFoldDB" id="A0A1K1RB58"/>
<sequence>MIQVIQQGLLDTIQDGGRYGYQHLGINPGGAMDRAAMYVANILVGNDPEAAVIELHFPAAVLLFEEDTLIALSGGDFGAMVNEQPLDINQPIWISQLSILRFTKPVSGARCYIAIRGGLNNAPWLGSHSTHLKAGAGGFEGRKLQKNDRIPVNHVDEDIDKALHQKYLHTTQLGTPLPWRADVRDLYSDGSVIRVVTSLEYPVLTPASQSLLTSHFFTLSEQCDRMGYRLKGPALQMIHEEERLSAGITRGTVQLLPDGHLIILMADHQTTGGYPRIAHVVSADLPILAQLLPHSKITFQIIPHDEAEELLIKAEQHLHFLQNACNLRWQEWLQHNHH</sequence>
<dbReference type="Gene3D" id="2.40.100.10">
    <property type="entry name" value="Cyclophilin-like"/>
    <property type="match status" value="1"/>
</dbReference>
<dbReference type="InterPro" id="IPR029000">
    <property type="entry name" value="Cyclophilin-like_dom_sf"/>
</dbReference>
<dbReference type="PANTHER" id="PTHR43309:SF3">
    <property type="entry name" value="5-OXOPROLINASE SUBUNIT C"/>
    <property type="match status" value="1"/>
</dbReference>
<keyword evidence="8" id="KW-1185">Reference proteome</keyword>
<dbReference type="SUPFAM" id="SSF50891">
    <property type="entry name" value="Cyclophilin-like"/>
    <property type="match status" value="1"/>
</dbReference>
<dbReference type="NCBIfam" id="TIGR00724">
    <property type="entry name" value="urea_amlyse_rel"/>
    <property type="match status" value="1"/>
</dbReference>
<evidence type="ECO:0000256" key="1">
    <source>
        <dbReference type="ARBA" id="ARBA00022741"/>
    </source>
</evidence>
<dbReference type="GO" id="GO:0016787">
    <property type="term" value="F:hydrolase activity"/>
    <property type="evidence" value="ECO:0007669"/>
    <property type="project" value="UniProtKB-KW"/>
</dbReference>
<evidence type="ECO:0000256" key="2">
    <source>
        <dbReference type="ARBA" id="ARBA00022801"/>
    </source>
</evidence>
<protein>
    <submittedName>
        <fullName evidence="5">Antagonist of KipI</fullName>
    </submittedName>
    <submittedName>
        <fullName evidence="6">Biotin-dependent carboxyltransferase family protein</fullName>
    </submittedName>
</protein>
<dbReference type="Pfam" id="PF02626">
    <property type="entry name" value="CT_A_B"/>
    <property type="match status" value="1"/>
</dbReference>
<evidence type="ECO:0000313" key="6">
    <source>
        <dbReference type="EMBL" id="WQG88814.1"/>
    </source>
</evidence>
<evidence type="ECO:0000313" key="7">
    <source>
        <dbReference type="Proteomes" id="UP000183788"/>
    </source>
</evidence>
<dbReference type="GO" id="GO:0005524">
    <property type="term" value="F:ATP binding"/>
    <property type="evidence" value="ECO:0007669"/>
    <property type="project" value="UniProtKB-KW"/>
</dbReference>
<dbReference type="Proteomes" id="UP001326715">
    <property type="component" value="Chromosome"/>
</dbReference>
<evidence type="ECO:0000256" key="3">
    <source>
        <dbReference type="ARBA" id="ARBA00022840"/>
    </source>
</evidence>
<evidence type="ECO:0000313" key="8">
    <source>
        <dbReference type="Proteomes" id="UP001326715"/>
    </source>
</evidence>
<keyword evidence="2" id="KW-0378">Hydrolase</keyword>
<dbReference type="Proteomes" id="UP000183788">
    <property type="component" value="Unassembled WGS sequence"/>
</dbReference>
<reference evidence="5 7" key="1">
    <citation type="submission" date="2016-11" db="EMBL/GenBank/DDBJ databases">
        <authorList>
            <person name="Jaros S."/>
            <person name="Januszkiewicz K."/>
            <person name="Wedrychowicz H."/>
        </authorList>
    </citation>
    <scope>NUCLEOTIDE SEQUENCE [LARGE SCALE GENOMIC DNA]</scope>
    <source>
        <strain evidence="5 7">DSM 784</strain>
    </source>
</reference>
<keyword evidence="3" id="KW-0067">ATP-binding</keyword>
<reference evidence="6 8" key="2">
    <citation type="submission" date="2023-11" db="EMBL/GenBank/DDBJ databases">
        <title>MicrobeMod: A computational toolkit for identifying prokaryotic methylation and restriction-modification with nanopore sequencing.</title>
        <authorList>
            <person name="Crits-Christoph A."/>
            <person name="Kang S.C."/>
            <person name="Lee H."/>
            <person name="Ostrov N."/>
        </authorList>
    </citation>
    <scope>NUCLEOTIDE SEQUENCE [LARGE SCALE GENOMIC DNA]</scope>
    <source>
        <strain evidence="6 8">ATCC 23090</strain>
    </source>
</reference>
<dbReference type="OrthoDB" id="9782422at2"/>
<dbReference type="SMART" id="SM00797">
    <property type="entry name" value="AHS2"/>
    <property type="match status" value="1"/>
</dbReference>
<dbReference type="InterPro" id="IPR003778">
    <property type="entry name" value="CT_A_B"/>
</dbReference>
<name>A0A1K1RB58_9BACT</name>
<dbReference type="PANTHER" id="PTHR43309">
    <property type="entry name" value="5-OXOPROLINASE SUBUNIT C"/>
    <property type="match status" value="1"/>
</dbReference>
<organism evidence="5 7">
    <name type="scientific">Chitinophaga sancti</name>
    <dbReference type="NCBI Taxonomy" id="1004"/>
    <lineage>
        <taxon>Bacteria</taxon>
        <taxon>Pseudomonadati</taxon>
        <taxon>Bacteroidota</taxon>
        <taxon>Chitinophagia</taxon>
        <taxon>Chitinophagales</taxon>
        <taxon>Chitinophagaceae</taxon>
        <taxon>Chitinophaga</taxon>
    </lineage>
</organism>